<dbReference type="GO" id="GO:0005634">
    <property type="term" value="C:nucleus"/>
    <property type="evidence" value="ECO:0007669"/>
    <property type="project" value="TreeGrafter"/>
</dbReference>
<comment type="function">
    <text evidence="2">Bifunctional nuclease with both RNase and DNase activities. Involved in basal defense response. Participates in abscisic acid-derived callose deposition following infection by a necrotrophic pathogen.</text>
</comment>
<organism evidence="5">
    <name type="scientific">Tetraselmis chuii</name>
    <dbReference type="NCBI Taxonomy" id="63592"/>
    <lineage>
        <taxon>Eukaryota</taxon>
        <taxon>Viridiplantae</taxon>
        <taxon>Chlorophyta</taxon>
        <taxon>core chlorophytes</taxon>
        <taxon>Chlorodendrophyceae</taxon>
        <taxon>Chlorodendrales</taxon>
        <taxon>Chlorodendraceae</taxon>
        <taxon>Tetraselmis</taxon>
    </lineage>
</organism>
<dbReference type="AlphaFoldDB" id="A0A7S1T2A5"/>
<evidence type="ECO:0000313" key="5">
    <source>
        <dbReference type="EMBL" id="CAD9213967.1"/>
    </source>
</evidence>
<dbReference type="InterPro" id="IPR003729">
    <property type="entry name" value="Bi_nuclease_dom"/>
</dbReference>
<dbReference type="Pfam" id="PF02577">
    <property type="entry name" value="BFN_dom"/>
    <property type="match status" value="1"/>
</dbReference>
<comment type="similarity">
    <text evidence="1">Belongs to the bifunctional nuclease family.</text>
</comment>
<dbReference type="EMBL" id="HBGG01031055">
    <property type="protein sequence ID" value="CAD9213967.1"/>
    <property type="molecule type" value="Transcribed_RNA"/>
</dbReference>
<dbReference type="PROSITE" id="PS51658">
    <property type="entry name" value="BFN"/>
    <property type="match status" value="1"/>
</dbReference>
<dbReference type="PANTHER" id="PTHR15160">
    <property type="entry name" value="VON HIPPEL-LINDAU PROTEIN"/>
    <property type="match status" value="1"/>
</dbReference>
<dbReference type="GO" id="GO:0016567">
    <property type="term" value="P:protein ubiquitination"/>
    <property type="evidence" value="ECO:0007669"/>
    <property type="project" value="TreeGrafter"/>
</dbReference>
<feature type="coiled-coil region" evidence="3">
    <location>
        <begin position="180"/>
        <end position="207"/>
    </location>
</feature>
<proteinExistence type="inferred from homology"/>
<evidence type="ECO:0000256" key="1">
    <source>
        <dbReference type="ARBA" id="ARBA00009095"/>
    </source>
</evidence>
<dbReference type="Gene3D" id="3.10.690.10">
    <property type="entry name" value="Bifunctional nuclease domain"/>
    <property type="match status" value="1"/>
</dbReference>
<evidence type="ECO:0000256" key="2">
    <source>
        <dbReference type="ARBA" id="ARBA00025428"/>
    </source>
</evidence>
<feature type="domain" description="BFN" evidence="4">
    <location>
        <begin position="1"/>
        <end position="105"/>
    </location>
</feature>
<dbReference type="GO" id="GO:0030891">
    <property type="term" value="C:VCB complex"/>
    <property type="evidence" value="ECO:0007669"/>
    <property type="project" value="TreeGrafter"/>
</dbReference>
<keyword evidence="3" id="KW-0175">Coiled coil</keyword>
<evidence type="ECO:0000256" key="3">
    <source>
        <dbReference type="SAM" id="Coils"/>
    </source>
</evidence>
<dbReference type="InterPro" id="IPR036104">
    <property type="entry name" value="BFN_sf"/>
</dbReference>
<gene>
    <name evidence="5" type="ORF">TCHU04912_LOCUS16206</name>
</gene>
<dbReference type="PANTHER" id="PTHR15160:SF1">
    <property type="entry name" value="VON HIPPEL-LINDAU DISEASE TUMOR SUPPRESSOR"/>
    <property type="match status" value="1"/>
</dbReference>
<accession>A0A7S1T2A5</accession>
<sequence>MVVIGEYECAALVKEINKSPAERPMTHDLMKNTVEAMGFRVSKVCVTALIGNTYHASIHYLKTVDGVSEEVVLDARPSDAMNMAVRFQAMIYVNKQVAAKMGQAPGAYEHKEESKGEIVASVRKAILHFNDPTVMYKLQMQVAIEEERYDDAAQIRDKIDNILSTNRQLGIRVAMETALNDERYAEAAALRDELLRLQQQSKHQSQASD</sequence>
<reference evidence="5" key="1">
    <citation type="submission" date="2021-01" db="EMBL/GenBank/DDBJ databases">
        <authorList>
            <person name="Corre E."/>
            <person name="Pelletier E."/>
            <person name="Niang G."/>
            <person name="Scheremetjew M."/>
            <person name="Finn R."/>
            <person name="Kale V."/>
            <person name="Holt S."/>
            <person name="Cochrane G."/>
            <person name="Meng A."/>
            <person name="Brown T."/>
            <person name="Cohen L."/>
        </authorList>
    </citation>
    <scope>NUCLEOTIDE SEQUENCE</scope>
    <source>
        <strain evidence="5">PLY429</strain>
    </source>
</reference>
<evidence type="ECO:0000259" key="4">
    <source>
        <dbReference type="PROSITE" id="PS51658"/>
    </source>
</evidence>
<protein>
    <recommendedName>
        <fullName evidence="4">BFN domain-containing protein</fullName>
    </recommendedName>
</protein>
<dbReference type="GO" id="GO:0004518">
    <property type="term" value="F:nuclease activity"/>
    <property type="evidence" value="ECO:0007669"/>
    <property type="project" value="InterPro"/>
</dbReference>
<dbReference type="SUPFAM" id="SSF103256">
    <property type="entry name" value="Hypothetical protein TM0160"/>
    <property type="match status" value="1"/>
</dbReference>
<name>A0A7S1T2A5_9CHLO</name>